<organism evidence="1 2">
    <name type="scientific">Enterococcus rivorum</name>
    <dbReference type="NCBI Taxonomy" id="762845"/>
    <lineage>
        <taxon>Bacteria</taxon>
        <taxon>Bacillati</taxon>
        <taxon>Bacillota</taxon>
        <taxon>Bacilli</taxon>
        <taxon>Lactobacillales</taxon>
        <taxon>Enterococcaceae</taxon>
        <taxon>Enterococcus</taxon>
    </lineage>
</organism>
<dbReference type="RefSeq" id="WP_069697422.1">
    <property type="nucleotide sequence ID" value="NZ_JAGGMA010000012.1"/>
</dbReference>
<dbReference type="STRING" id="762845.BCR26_08695"/>
<comment type="caution">
    <text evidence="1">The sequence shown here is derived from an EMBL/GenBank/DDBJ whole genome shotgun (WGS) entry which is preliminary data.</text>
</comment>
<sequence length="89" mass="10678">MTRIVKPFDELRIRRFPYDKKVRLMKKAGDKSLNQYLYEHLIKLADTEEVVDVQYRMVQIQKETNEIMEANTKVLMEVKELLRYINGGD</sequence>
<evidence type="ECO:0000313" key="1">
    <source>
        <dbReference type="EMBL" id="OEH83549.1"/>
    </source>
</evidence>
<keyword evidence="2" id="KW-1185">Reference proteome</keyword>
<dbReference type="AlphaFoldDB" id="A0A1E5L0V8"/>
<evidence type="ECO:0000313" key="2">
    <source>
        <dbReference type="Proteomes" id="UP000095256"/>
    </source>
</evidence>
<protein>
    <submittedName>
        <fullName evidence="1">Uncharacterized protein</fullName>
    </submittedName>
</protein>
<dbReference type="EMBL" id="MIEK01000005">
    <property type="protein sequence ID" value="OEH83549.1"/>
    <property type="molecule type" value="Genomic_DNA"/>
</dbReference>
<accession>A0A1E5L0V8</accession>
<dbReference type="Proteomes" id="UP000095256">
    <property type="component" value="Unassembled WGS sequence"/>
</dbReference>
<gene>
    <name evidence="1" type="ORF">BCR26_08695</name>
</gene>
<name>A0A1E5L0V8_9ENTE</name>
<reference evidence="1 2" key="1">
    <citation type="submission" date="2016-09" db="EMBL/GenBank/DDBJ databases">
        <authorList>
            <person name="Capua I."/>
            <person name="De Benedictis P."/>
            <person name="Joannis T."/>
            <person name="Lombin L.H."/>
            <person name="Cattoli G."/>
        </authorList>
    </citation>
    <scope>NUCLEOTIDE SEQUENCE [LARGE SCALE GENOMIC DNA]</scope>
    <source>
        <strain evidence="1 2">LMG 25899</strain>
    </source>
</reference>
<proteinExistence type="predicted"/>